<feature type="compositionally biased region" description="Basic and acidic residues" evidence="1">
    <location>
        <begin position="70"/>
        <end position="87"/>
    </location>
</feature>
<evidence type="ECO:0000313" key="3">
    <source>
        <dbReference type="Proteomes" id="UP000261811"/>
    </source>
</evidence>
<organism evidence="2 3">
    <name type="scientific">Actinomadura logoneensis</name>
    <dbReference type="NCBI Taxonomy" id="2293572"/>
    <lineage>
        <taxon>Bacteria</taxon>
        <taxon>Bacillati</taxon>
        <taxon>Actinomycetota</taxon>
        <taxon>Actinomycetes</taxon>
        <taxon>Streptosporangiales</taxon>
        <taxon>Thermomonosporaceae</taxon>
        <taxon>Actinomadura</taxon>
    </lineage>
</organism>
<evidence type="ECO:0000313" key="2">
    <source>
        <dbReference type="EMBL" id="RFU41180.1"/>
    </source>
</evidence>
<comment type="caution">
    <text evidence="2">The sequence shown here is derived from an EMBL/GenBank/DDBJ whole genome shotgun (WGS) entry which is preliminary data.</text>
</comment>
<feature type="region of interest" description="Disordered" evidence="1">
    <location>
        <begin position="33"/>
        <end position="91"/>
    </location>
</feature>
<sequence>MAVRPDPEVDAAFPASSQAAAVALNSDTAAASDVSGAGAVKAADGAGSGAGAGPDRGGEVSGLSTGAVARAHETPAAHRARDTHDNPEDGAACAIASEDGAGCAAAREADCGPLIWLASSATDAVDAALSADTTNVSPAALGAGSTLMTCEVSIENPSPVRKS</sequence>
<dbReference type="RefSeq" id="WP_117357787.1">
    <property type="nucleotide sequence ID" value="NZ_QURH01000227.1"/>
</dbReference>
<gene>
    <name evidence="2" type="ORF">DZF91_13300</name>
</gene>
<proteinExistence type="predicted"/>
<evidence type="ECO:0000256" key="1">
    <source>
        <dbReference type="SAM" id="MobiDB-lite"/>
    </source>
</evidence>
<name>A0A372JMK0_9ACTN</name>
<protein>
    <submittedName>
        <fullName evidence="2">Uncharacterized protein</fullName>
    </submittedName>
</protein>
<feature type="compositionally biased region" description="Gly residues" evidence="1">
    <location>
        <begin position="46"/>
        <end position="55"/>
    </location>
</feature>
<accession>A0A372JMK0</accession>
<keyword evidence="3" id="KW-1185">Reference proteome</keyword>
<dbReference type="Proteomes" id="UP000261811">
    <property type="component" value="Unassembled WGS sequence"/>
</dbReference>
<reference evidence="2 3" key="1">
    <citation type="submission" date="2018-08" db="EMBL/GenBank/DDBJ databases">
        <title>Actinomadura jelena sp. nov., a novel Actinomycete isolated from soil in Chad.</title>
        <authorList>
            <person name="Shi L."/>
        </authorList>
    </citation>
    <scope>NUCLEOTIDE SEQUENCE [LARGE SCALE GENOMIC DNA]</scope>
    <source>
        <strain evidence="2 3">NEAU-G17</strain>
    </source>
</reference>
<feature type="compositionally biased region" description="Low complexity" evidence="1">
    <location>
        <begin position="33"/>
        <end position="45"/>
    </location>
</feature>
<dbReference type="EMBL" id="QURH01000227">
    <property type="protein sequence ID" value="RFU41180.1"/>
    <property type="molecule type" value="Genomic_DNA"/>
</dbReference>
<dbReference type="AlphaFoldDB" id="A0A372JMK0"/>